<organism evidence="5 6">
    <name type="scientific">Skeletonema marinoi</name>
    <dbReference type="NCBI Taxonomy" id="267567"/>
    <lineage>
        <taxon>Eukaryota</taxon>
        <taxon>Sar</taxon>
        <taxon>Stramenopiles</taxon>
        <taxon>Ochrophyta</taxon>
        <taxon>Bacillariophyta</taxon>
        <taxon>Coscinodiscophyceae</taxon>
        <taxon>Thalassiosirophycidae</taxon>
        <taxon>Thalassiosirales</taxon>
        <taxon>Skeletonemataceae</taxon>
        <taxon>Skeletonema</taxon>
        <taxon>Skeletonema marinoi-dohrnii complex</taxon>
    </lineage>
</organism>
<feature type="compositionally biased region" description="Pro residues" evidence="2">
    <location>
        <begin position="646"/>
        <end position="674"/>
    </location>
</feature>
<feature type="domain" description="F5/8 type C" evidence="3">
    <location>
        <begin position="149"/>
        <end position="290"/>
    </location>
</feature>
<feature type="domain" description="F5/8 type C" evidence="3">
    <location>
        <begin position="322"/>
        <end position="460"/>
    </location>
</feature>
<feature type="compositionally biased region" description="Pro residues" evidence="2">
    <location>
        <begin position="827"/>
        <end position="896"/>
    </location>
</feature>
<dbReference type="PROSITE" id="PS50026">
    <property type="entry name" value="EGF_3"/>
    <property type="match status" value="1"/>
</dbReference>
<dbReference type="AlphaFoldDB" id="A0AAD8YDH3"/>
<feature type="compositionally biased region" description="Polar residues" evidence="2">
    <location>
        <begin position="678"/>
        <end position="687"/>
    </location>
</feature>
<keyword evidence="6" id="KW-1185">Reference proteome</keyword>
<keyword evidence="1" id="KW-0245">EGF-like domain</keyword>
<dbReference type="Proteomes" id="UP001224775">
    <property type="component" value="Unassembled WGS sequence"/>
</dbReference>
<proteinExistence type="predicted"/>
<dbReference type="Gene3D" id="2.60.120.260">
    <property type="entry name" value="Galactose-binding domain-like"/>
    <property type="match status" value="4"/>
</dbReference>
<comment type="caution">
    <text evidence="1">Lacks conserved residue(s) required for the propagation of feature annotation.</text>
</comment>
<dbReference type="EMBL" id="JATAAI010000009">
    <property type="protein sequence ID" value="KAK1743584.1"/>
    <property type="molecule type" value="Genomic_DNA"/>
</dbReference>
<feature type="region of interest" description="Disordered" evidence="2">
    <location>
        <begin position="463"/>
        <end position="506"/>
    </location>
</feature>
<feature type="region of interest" description="Disordered" evidence="2">
    <location>
        <begin position="644"/>
        <end position="687"/>
    </location>
</feature>
<dbReference type="PROSITE" id="PS50022">
    <property type="entry name" value="FA58C_3"/>
    <property type="match status" value="4"/>
</dbReference>
<name>A0AAD8YDH3_9STRA</name>
<feature type="disulfide bond" evidence="1">
    <location>
        <begin position="151"/>
        <end position="160"/>
    </location>
</feature>
<evidence type="ECO:0000313" key="5">
    <source>
        <dbReference type="EMBL" id="KAK1743584.1"/>
    </source>
</evidence>
<dbReference type="Pfam" id="PF00754">
    <property type="entry name" value="F5_F8_type_C"/>
    <property type="match status" value="4"/>
</dbReference>
<feature type="domain" description="F5/8 type C" evidence="3">
    <location>
        <begin position="684"/>
        <end position="822"/>
    </location>
</feature>
<comment type="caution">
    <text evidence="5">The sequence shown here is derived from an EMBL/GenBank/DDBJ whole genome shotgun (WGS) entry which is preliminary data.</text>
</comment>
<dbReference type="SMART" id="SM00181">
    <property type="entry name" value="EGF"/>
    <property type="match status" value="3"/>
</dbReference>
<dbReference type="SUPFAM" id="SSF49785">
    <property type="entry name" value="Galactose-binding domain-like"/>
    <property type="match status" value="4"/>
</dbReference>
<dbReference type="InterPro" id="IPR000742">
    <property type="entry name" value="EGF"/>
</dbReference>
<evidence type="ECO:0000259" key="4">
    <source>
        <dbReference type="PROSITE" id="PS50026"/>
    </source>
</evidence>
<protein>
    <submittedName>
        <fullName evidence="5">Discoidin domain-containing protein</fullName>
    </submittedName>
</protein>
<feature type="region of interest" description="Disordered" evidence="2">
    <location>
        <begin position="1032"/>
        <end position="1094"/>
    </location>
</feature>
<dbReference type="PANTHER" id="PTHR24216:SF65">
    <property type="entry name" value="PAXILLIN-LIKE PROTEIN 1"/>
    <property type="match status" value="1"/>
</dbReference>
<feature type="compositionally biased region" description="Polar residues" evidence="2">
    <location>
        <begin position="497"/>
        <end position="506"/>
    </location>
</feature>
<feature type="domain" description="F5/8 type C" evidence="3">
    <location>
        <begin position="503"/>
        <end position="641"/>
    </location>
</feature>
<dbReference type="PANTHER" id="PTHR24216">
    <property type="entry name" value="PAXILLIN-RELATED"/>
    <property type="match status" value="1"/>
</dbReference>
<dbReference type="InterPro" id="IPR000421">
    <property type="entry name" value="FA58C"/>
</dbReference>
<feature type="region of interest" description="Disordered" evidence="2">
    <location>
        <begin position="825"/>
        <end position="916"/>
    </location>
</feature>
<evidence type="ECO:0000313" key="6">
    <source>
        <dbReference type="Proteomes" id="UP001224775"/>
    </source>
</evidence>
<evidence type="ECO:0000256" key="2">
    <source>
        <dbReference type="SAM" id="MobiDB-lite"/>
    </source>
</evidence>
<feature type="compositionally biased region" description="Pro residues" evidence="2">
    <location>
        <begin position="465"/>
        <end position="493"/>
    </location>
</feature>
<reference evidence="5" key="1">
    <citation type="submission" date="2023-06" db="EMBL/GenBank/DDBJ databases">
        <title>Survivors Of The Sea: Transcriptome response of Skeletonema marinoi to long-term dormancy.</title>
        <authorList>
            <person name="Pinder M.I.M."/>
            <person name="Kourtchenko O."/>
            <person name="Robertson E.K."/>
            <person name="Larsson T."/>
            <person name="Maumus F."/>
            <person name="Osuna-Cruz C.M."/>
            <person name="Vancaester E."/>
            <person name="Stenow R."/>
            <person name="Vandepoele K."/>
            <person name="Ploug H."/>
            <person name="Bruchert V."/>
            <person name="Godhe A."/>
            <person name="Topel M."/>
        </authorList>
    </citation>
    <scope>NUCLEOTIDE SEQUENCE</scope>
    <source>
        <strain evidence="5">R05AC</strain>
    </source>
</reference>
<gene>
    <name evidence="5" type="ORF">QTG54_006205</name>
</gene>
<dbReference type="InterPro" id="IPR008979">
    <property type="entry name" value="Galactose-bd-like_sf"/>
</dbReference>
<evidence type="ECO:0000256" key="1">
    <source>
        <dbReference type="PROSITE-ProRule" id="PRU00076"/>
    </source>
</evidence>
<accession>A0AAD8YDH3</accession>
<keyword evidence="1" id="KW-1015">Disulfide bond</keyword>
<dbReference type="Gene3D" id="2.10.25.10">
    <property type="entry name" value="Laminin"/>
    <property type="match status" value="1"/>
</dbReference>
<dbReference type="PROSITE" id="PS00022">
    <property type="entry name" value="EGF_1"/>
    <property type="match status" value="1"/>
</dbReference>
<evidence type="ECO:0000259" key="3">
    <source>
        <dbReference type="PROSITE" id="PS50022"/>
    </source>
</evidence>
<dbReference type="PROSITE" id="PS01186">
    <property type="entry name" value="EGF_2"/>
    <property type="match status" value="1"/>
</dbReference>
<feature type="compositionally biased region" description="Basic and acidic residues" evidence="2">
    <location>
        <begin position="1036"/>
        <end position="1094"/>
    </location>
</feature>
<feature type="domain" description="EGF-like" evidence="4">
    <location>
        <begin position="120"/>
        <end position="161"/>
    </location>
</feature>
<sequence length="1094" mass="116503">MRPENPCATESVDMNPVDCSALVGGNPSEEGSIEASECPELCAASPCNPINSYCHCGMPSTCKCKPSFTGPDCSVDLCSSASCGEHGSCAAKYLGGVGDVAIDPSFECICESGWFGNKCDVNPCEMGEPSKTCSGNGNCFSLNGIDAECDCGMGYQGNDCEAHNIAYGKASSASSELQPSSRAFDGNIWSRWESAHGLEDTYLEVDLGDVYDIESVNIHWEASSAKRYDIEVSSDGITFASVWSKTDGYANMGSVISMLNGASGRFLRMHAFERTMTYGYSIFEMEVFGVMGPSSPPTHWPTYKAISLAPTVSKVPTLSPITSPPSLSRFEIAREKISSASSVNIAATVAALAFDGNPGTRWESAHGTENVWLQVDLGDVFLVSDVKISWEFACARKYDIELSTDGVSFTSVWSKTDGVGGMGLIDSVFSGTNARFVRMQAFERATQYGYSIWEMEVYGSVSSGPSPPPMMVTPTSLPTPGPSSNPTSPPSPQPTTQAPFNPTSSPSLSHFEIAREKISSASSVNIAATVAALAFDGNPGTRWESAHGTENVWLQVDLGDVFLVSEVKISWEFACARKYDIELSTDGVSFTSVWSKTDGVGGMGLIDSVFSGTNARFVRMQAFERATQYGYSIWEMEVYGSVSSGPSPPPMMVTPTSLPTPGPSSNPTSPPSPQPTTQAPFNPTSSPSLSRFEIAREKISSASSVNIAATVAALAFDGNPGTRWESAHGTENVWLQVDLGDVFLVSEVKISWEFACARKYDIELSTDGVSFTSVWSKTDGVGGMGLIDSVFSGTNARFVRMQAFERATQYGYSIWEMEVYGSVSSGPSPPPMMVTPTSLPTPGPSSNPTSPPSPQPTTQPSPSPTTPQPSSPPTPGPTVEPSSPPTPGPTVKPSLPPTTLAPSKIPTPAPTAPPTTQVSETVFKYVCAKSQPIPSTICADGKIAGGECSTENINNGCGKGGKSCYWASCTDSPPLSLSPVAPSSQPPTPSNCLPLGTTCGQNSDCCGGNCPTKGKNPYQCNPSLRRMQHGIAQKQAKVDNLHKKRREIESTREKTKDGKTQLKLKVERLKKERREKEDKYKETGGSMKKERGHN</sequence>